<sequence>LFQHLTQHSNKAYSYFSAPQIVVNKLAAIISHAMPETVDGADMPKSKRPSDSAFKQQRLPAWQPVLTAGTVLPAFFLIGILFIPIGALLLISSNSINEFVYDYTQCKPDSGNQTCAEIISSSPGTTCKCTIMFELEKDFLGKVYMYYGLTNYYQNHRRYVKSRDDDQLLGRLSSIPSSDCAPFAYVDDEERIPIAPCGAIANSLFSDKFELHSVDRDTPVPLLQTEIAWPSDREIKFRNPDGDLKEALRGFSRPKAWTRELWELDPSNKENNGFQNEDLIVWMRTAALPTFRKLHRRIDHSHENFIEGLAKGNYTLTVMYSYSVIEFDGTKKFILSTTSLLGGKNPFLGFAYIVVGSVCLLLGIVLLIIHLKCITEASVAYISDRRHALKELCVSNSCVTAMSHTF</sequence>
<dbReference type="PIRSF" id="PIRSF015840">
    <property type="entry name" value="DUF284_TM_euk"/>
    <property type="match status" value="1"/>
</dbReference>
<proteinExistence type="inferred from homology"/>
<keyword evidence="4" id="KW-1133">Transmembrane helix</keyword>
<dbReference type="GO" id="GO:0005783">
    <property type="term" value="C:endoplasmic reticulum"/>
    <property type="evidence" value="ECO:0007669"/>
    <property type="project" value="TreeGrafter"/>
</dbReference>
<evidence type="ECO:0000256" key="1">
    <source>
        <dbReference type="ARBA" id="ARBA00004141"/>
    </source>
</evidence>
<dbReference type="Pfam" id="PF03381">
    <property type="entry name" value="CDC50"/>
    <property type="match status" value="1"/>
</dbReference>
<keyword evidence="3" id="KW-0812">Transmembrane</keyword>
<comment type="subcellular location">
    <subcellularLocation>
        <location evidence="1">Membrane</location>
        <topology evidence="1">Multi-pass membrane protein</topology>
    </subcellularLocation>
</comment>
<dbReference type="PANTHER" id="PTHR10926">
    <property type="entry name" value="CELL CYCLE CONTROL PROTEIN 50"/>
    <property type="match status" value="1"/>
</dbReference>
<dbReference type="AlphaFoldDB" id="A0A182IZ09"/>
<dbReference type="VEuPathDB" id="VectorBase:AATE008229"/>
<accession>A0A182IZ09</accession>
<dbReference type="STRING" id="41427.A0A182IZ09"/>
<reference evidence="7" key="1">
    <citation type="submission" date="2022-08" db="UniProtKB">
        <authorList>
            <consortium name="EnsemblMetazoa"/>
        </authorList>
    </citation>
    <scope>IDENTIFICATION</scope>
    <source>
        <strain evidence="7">EBRO</strain>
    </source>
</reference>
<evidence type="ECO:0000256" key="4">
    <source>
        <dbReference type="ARBA" id="ARBA00022989"/>
    </source>
</evidence>
<dbReference type="EnsemblMetazoa" id="AATE008229-RA">
    <property type="protein sequence ID" value="AATE008229-PA.1"/>
    <property type="gene ID" value="AATE008229"/>
</dbReference>
<organism evidence="7">
    <name type="scientific">Anopheles atroparvus</name>
    <name type="common">European mosquito</name>
    <dbReference type="NCBI Taxonomy" id="41427"/>
    <lineage>
        <taxon>Eukaryota</taxon>
        <taxon>Metazoa</taxon>
        <taxon>Ecdysozoa</taxon>
        <taxon>Arthropoda</taxon>
        <taxon>Hexapoda</taxon>
        <taxon>Insecta</taxon>
        <taxon>Pterygota</taxon>
        <taxon>Neoptera</taxon>
        <taxon>Endopterygota</taxon>
        <taxon>Diptera</taxon>
        <taxon>Nematocera</taxon>
        <taxon>Culicoidea</taxon>
        <taxon>Culicidae</taxon>
        <taxon>Anophelinae</taxon>
        <taxon>Anopheles</taxon>
    </lineage>
</organism>
<evidence type="ECO:0000256" key="2">
    <source>
        <dbReference type="ARBA" id="ARBA00009457"/>
    </source>
</evidence>
<keyword evidence="5 6" id="KW-0472">Membrane</keyword>
<dbReference type="GO" id="GO:0005794">
    <property type="term" value="C:Golgi apparatus"/>
    <property type="evidence" value="ECO:0007669"/>
    <property type="project" value="TreeGrafter"/>
</dbReference>
<dbReference type="InterPro" id="IPR005045">
    <property type="entry name" value="CDC50/LEM3_fam"/>
</dbReference>
<evidence type="ECO:0000256" key="6">
    <source>
        <dbReference type="PIRNR" id="PIRNR015840"/>
    </source>
</evidence>
<evidence type="ECO:0000256" key="5">
    <source>
        <dbReference type="ARBA" id="ARBA00023136"/>
    </source>
</evidence>
<name>A0A182IZ09_ANOAO</name>
<dbReference type="GO" id="GO:0005886">
    <property type="term" value="C:plasma membrane"/>
    <property type="evidence" value="ECO:0007669"/>
    <property type="project" value="TreeGrafter"/>
</dbReference>
<evidence type="ECO:0000313" key="7">
    <source>
        <dbReference type="EnsemblMetazoa" id="AATE008229-PA.1"/>
    </source>
</evidence>
<comment type="similarity">
    <text evidence="2 6">Belongs to the CDC50/LEM3 family.</text>
</comment>
<dbReference type="PANTHER" id="PTHR10926:SF0">
    <property type="entry name" value="CDC50, ISOFORM A"/>
    <property type="match status" value="1"/>
</dbReference>
<evidence type="ECO:0000256" key="3">
    <source>
        <dbReference type="ARBA" id="ARBA00022692"/>
    </source>
</evidence>
<protein>
    <submittedName>
        <fullName evidence="7">Uncharacterized protein</fullName>
    </submittedName>
</protein>